<dbReference type="EMBL" id="CABPRW010000006">
    <property type="protein sequence ID" value="VVE16241.1"/>
    <property type="molecule type" value="Genomic_DNA"/>
</dbReference>
<dbReference type="PROSITE" id="PS00409">
    <property type="entry name" value="PROKAR_NTER_METHYL"/>
    <property type="match status" value="1"/>
</dbReference>
<gene>
    <name evidence="3" type="ORF">PFI31113_02866</name>
</gene>
<protein>
    <submittedName>
        <fullName evidence="3">Prepilin-type cleavage/methylation domain-containing protein</fullName>
    </submittedName>
</protein>
<dbReference type="NCBIfam" id="TIGR02532">
    <property type="entry name" value="IV_pilin_GFxxxE"/>
    <property type="match status" value="1"/>
</dbReference>
<dbReference type="InterPro" id="IPR045584">
    <property type="entry name" value="Pilin-like"/>
</dbReference>
<feature type="transmembrane region" description="Helical" evidence="1">
    <location>
        <begin position="27"/>
        <end position="50"/>
    </location>
</feature>
<dbReference type="Proteomes" id="UP000382577">
    <property type="component" value="Unassembled WGS sequence"/>
</dbReference>
<feature type="domain" description="Type 4 secretion system PilS N-terminal" evidence="2">
    <location>
        <begin position="91"/>
        <end position="186"/>
    </location>
</feature>
<organism evidence="3 4">
    <name type="scientific">Pandoraea fibrosis</name>
    <dbReference type="NCBI Taxonomy" id="1891094"/>
    <lineage>
        <taxon>Bacteria</taxon>
        <taxon>Pseudomonadati</taxon>
        <taxon>Pseudomonadota</taxon>
        <taxon>Betaproteobacteria</taxon>
        <taxon>Burkholderiales</taxon>
        <taxon>Burkholderiaceae</taxon>
        <taxon>Pandoraea</taxon>
    </lineage>
</organism>
<dbReference type="InterPro" id="IPR014911">
    <property type="entry name" value="PilS_N"/>
</dbReference>
<dbReference type="AlphaFoldDB" id="A0A5E4VVS7"/>
<keyword evidence="1" id="KW-0472">Membrane</keyword>
<keyword evidence="1" id="KW-1133">Transmembrane helix</keyword>
<dbReference type="SUPFAM" id="SSF54523">
    <property type="entry name" value="Pili subunits"/>
    <property type="match status" value="1"/>
</dbReference>
<dbReference type="Pfam" id="PF08805">
    <property type="entry name" value="PilS"/>
    <property type="match status" value="1"/>
</dbReference>
<dbReference type="Pfam" id="PF07963">
    <property type="entry name" value="N_methyl"/>
    <property type="match status" value="1"/>
</dbReference>
<evidence type="ECO:0000259" key="2">
    <source>
        <dbReference type="Pfam" id="PF08805"/>
    </source>
</evidence>
<evidence type="ECO:0000256" key="1">
    <source>
        <dbReference type="SAM" id="Phobius"/>
    </source>
</evidence>
<accession>A0A5E4VVS7</accession>
<evidence type="ECO:0000313" key="4">
    <source>
        <dbReference type="Proteomes" id="UP000382577"/>
    </source>
</evidence>
<name>A0A5E4VVS7_9BURK</name>
<keyword evidence="1" id="KW-0812">Transmembrane</keyword>
<evidence type="ECO:0000313" key="3">
    <source>
        <dbReference type="EMBL" id="VVE16241.1"/>
    </source>
</evidence>
<dbReference type="Gene3D" id="3.30.1690.10">
    <property type="entry name" value="TcpA-like pilin"/>
    <property type="match status" value="1"/>
</dbReference>
<reference evidence="3 4" key="1">
    <citation type="submission" date="2019-08" db="EMBL/GenBank/DDBJ databases">
        <authorList>
            <person name="Peeters C."/>
        </authorList>
    </citation>
    <scope>NUCLEOTIDE SEQUENCE [LARGE SCALE GENOMIC DNA]</scope>
    <source>
        <strain evidence="3 4">LMG 31113</strain>
    </source>
</reference>
<dbReference type="InterPro" id="IPR012902">
    <property type="entry name" value="N_methyl_site"/>
</dbReference>
<sequence length="210" mass="22449">MQVNGGALVQMKSKMVSRLNKRRQRGVTLVELSVAVAVMGLIMAGAMVGVPRLMNSVRVNQEIKDWQMAVVSVQNAVMSGQLNATTTIGSVHDLGIFGSMQRIGTTNNYLNRFGGTVTPEVITSGGANMPTFGLKILSKDLPSEQCQRLFTSMHPSFATIKVNNTELKTMTTAFSMNDLATACRSSAKVGDNDGQNDVTKADVEFTIGGA</sequence>
<proteinExistence type="predicted"/>